<reference evidence="1 2" key="1">
    <citation type="journal article" date="2019" name="Nat. Med.">
        <title>A library of human gut bacterial isolates paired with longitudinal multiomics data enables mechanistic microbiome research.</title>
        <authorList>
            <person name="Poyet M."/>
            <person name="Groussin M."/>
            <person name="Gibbons S.M."/>
            <person name="Avila-Pacheco J."/>
            <person name="Jiang X."/>
            <person name="Kearney S.M."/>
            <person name="Perrotta A.R."/>
            <person name="Berdy B."/>
            <person name="Zhao S."/>
            <person name="Lieberman T.D."/>
            <person name="Swanson P.K."/>
            <person name="Smith M."/>
            <person name="Roesemann S."/>
            <person name="Alexander J.E."/>
            <person name="Rich S.A."/>
            <person name="Livny J."/>
            <person name="Vlamakis H."/>
            <person name="Clish C."/>
            <person name="Bullock K."/>
            <person name="Deik A."/>
            <person name="Scott J."/>
            <person name="Pierce K.A."/>
            <person name="Xavier R.J."/>
            <person name="Alm E.J."/>
        </authorList>
    </citation>
    <scope>NUCLEOTIDE SEQUENCE [LARGE SCALE GENOMIC DNA]</scope>
    <source>
        <strain evidence="1 2">BIOML-A8</strain>
    </source>
</reference>
<sequence length="78" mass="9041">MTNLEKYQNAFVEGLELPCESVESATMDTVERWDSIGQMSLMAIIEDEFQIEFEPDEIIAFTSYQAGLDILRKRNIEF</sequence>
<dbReference type="RefSeq" id="WP_007663580.1">
    <property type="nucleotide sequence ID" value="NZ_JADMQL010000016.1"/>
</dbReference>
<gene>
    <name evidence="1" type="ORF">F2Y87_26020</name>
</gene>
<organism evidence="1 2">
    <name type="scientific">Bacteroides cellulosilyticus</name>
    <dbReference type="NCBI Taxonomy" id="246787"/>
    <lineage>
        <taxon>Bacteria</taxon>
        <taxon>Pseudomonadati</taxon>
        <taxon>Bacteroidota</taxon>
        <taxon>Bacteroidia</taxon>
        <taxon>Bacteroidales</taxon>
        <taxon>Bacteroidaceae</taxon>
        <taxon>Bacteroides</taxon>
    </lineage>
</organism>
<name>A0A412RIP6_9BACE</name>
<dbReference type="SUPFAM" id="SSF47336">
    <property type="entry name" value="ACP-like"/>
    <property type="match status" value="1"/>
</dbReference>
<dbReference type="AlphaFoldDB" id="A0A412RIP6"/>
<dbReference type="GeneID" id="26160021"/>
<dbReference type="Gene3D" id="1.10.1200.10">
    <property type="entry name" value="ACP-like"/>
    <property type="match status" value="1"/>
</dbReference>
<protein>
    <submittedName>
        <fullName evidence="1">Acyl carrier protein</fullName>
    </submittedName>
</protein>
<proteinExistence type="predicted"/>
<dbReference type="InterPro" id="IPR036736">
    <property type="entry name" value="ACP-like_sf"/>
</dbReference>
<dbReference type="EMBL" id="VVYX01000051">
    <property type="protein sequence ID" value="KAA5413320.1"/>
    <property type="molecule type" value="Genomic_DNA"/>
</dbReference>
<evidence type="ECO:0000313" key="2">
    <source>
        <dbReference type="Proteomes" id="UP000482653"/>
    </source>
</evidence>
<dbReference type="Proteomes" id="UP000482653">
    <property type="component" value="Unassembled WGS sequence"/>
</dbReference>
<comment type="caution">
    <text evidence="1">The sequence shown here is derived from an EMBL/GenBank/DDBJ whole genome shotgun (WGS) entry which is preliminary data.</text>
</comment>
<accession>A0A412RIP6</accession>
<evidence type="ECO:0000313" key="1">
    <source>
        <dbReference type="EMBL" id="KAA5413320.1"/>
    </source>
</evidence>